<evidence type="ECO:0000256" key="8">
    <source>
        <dbReference type="SAM" id="MobiDB-lite"/>
    </source>
</evidence>
<proteinExistence type="inferred from homology"/>
<evidence type="ECO:0000256" key="3">
    <source>
        <dbReference type="ARBA" id="ARBA00022980"/>
    </source>
</evidence>
<feature type="compositionally biased region" description="Basic and acidic residues" evidence="8">
    <location>
        <begin position="261"/>
        <end position="270"/>
    </location>
</feature>
<reference evidence="9" key="1">
    <citation type="journal article" date="2023" name="Mol. Phylogenet. Evol.">
        <title>Genome-scale phylogeny and comparative genomics of the fungal order Sordariales.</title>
        <authorList>
            <person name="Hensen N."/>
            <person name="Bonometti L."/>
            <person name="Westerberg I."/>
            <person name="Brannstrom I.O."/>
            <person name="Guillou S."/>
            <person name="Cros-Aarteil S."/>
            <person name="Calhoun S."/>
            <person name="Haridas S."/>
            <person name="Kuo A."/>
            <person name="Mondo S."/>
            <person name="Pangilinan J."/>
            <person name="Riley R."/>
            <person name="LaButti K."/>
            <person name="Andreopoulos B."/>
            <person name="Lipzen A."/>
            <person name="Chen C."/>
            <person name="Yan M."/>
            <person name="Daum C."/>
            <person name="Ng V."/>
            <person name="Clum A."/>
            <person name="Steindorff A."/>
            <person name="Ohm R.A."/>
            <person name="Martin F."/>
            <person name="Silar P."/>
            <person name="Natvig D.O."/>
            <person name="Lalanne C."/>
            <person name="Gautier V."/>
            <person name="Ament-Velasquez S.L."/>
            <person name="Kruys A."/>
            <person name="Hutchinson M.I."/>
            <person name="Powell A.J."/>
            <person name="Barry K."/>
            <person name="Miller A.N."/>
            <person name="Grigoriev I.V."/>
            <person name="Debuchy R."/>
            <person name="Gladieux P."/>
            <person name="Hiltunen Thoren M."/>
            <person name="Johannesson H."/>
        </authorList>
    </citation>
    <scope>NUCLEOTIDE SEQUENCE</scope>
    <source>
        <strain evidence="9">CBS 333.67</strain>
    </source>
</reference>
<gene>
    <name evidence="9" type="ORF">B0T15DRAFT_487988</name>
</gene>
<sequence>MDTGAAGMQQQQPDESTWDEIESNYFNSMRQHRELEDRNLEADFQHQSAALKAQLVDNYNAQHELLRKLHALKAEYEAKETALKALDREFDAVMRERQREREAEDEDRRQWFRRFRRGGLAYRVAQRDASEQEAESEAEQDRAQGQDQDQDQHQPQHHASINQGQDQDQDQDQDQELGRTEEEENDEILSRKTADEALPHTAEAPSSRQEQATPSDGDSEMRDAGAPLSELQVPDKEVSDTESPAEEQAGEDSSAASLHSKHVEDARPDESELPNGGEPASTRNEQQTLVSQHGMEVAIPQEEDRPNGIDAVGGAENMNDVMEPSADLTTLSPRPSEISTSGHPREDAAIDDLTPAETTHTEPPVEHAAELADMDVEMGDVQEQSEKVVDIIAGKHPSEPAQMVVAAPSPSSSSELSSRHTTPTLDTPELMAVAPSQPPSPVNIASAGVEVLSASGELIGTIQPPDIDNYYMSRLTIRPIKRQLELRPTKKFSAEDLDAVPRPETSDARAFKFISLYVQATGEEQARPCADCALNHGPFQGCVMVDDAEFNRCGNCEWNKRRCHGASLEAPSTSRKPLPSKGNTTGKSQTNQAKPRVSSGGFTAVNSKTAKQTGKAKEEDSDDEEAKEILPGTPKKAPRKSLPSARNKPRPSTPQNASFQADEQLPEITKDVLCLRDDGVVFTDPPLLRGVPLEKITPEHPYWDKDWEPIEKLVEPIMKRHQERYEQLEKSGSTHRDKHLAHRDAKRGRTILRFLEEGELHPYQLVGKDYITPKFTHYDTLFRLAQLLLEELPKMGLDVKPSEWLRQRLHEVLTERGDKFNLATWLEKAYHDHKLEQLRDRNGFPRVGRPPAHVTQKRLAESGSGISSTKKSAPRPPKRKEPHATPETAAVSTPSKAKAVAAGKASPAAEKAKPKKIKIVTNGQSQSGSETSPAYKKPRIILNTPVPPSAMDEKAPQQHRRTSSLASALEYDGYTSSDSISEDPLTKDDWRLYQVKTRTFASNPGVTQYWHWVRKGKIADRIVEHQVLESVRPTNWAVFMEPYNFHLNPPDIEEVLFARGSTRVVVKHKPGKDGVDLHPRGDVMAQFKRERTKRRFLRFLKEEKQVRLVEVGEAATLGPTPPHTYTTTSPTLTMLYETIGIVRPGNLNEVKEIVLAAGQLILRQGGVIRDISNWGVFHLPRAISRNQTRHTRGHYFVLRYDAGIRTHQDVTSTLRVDPRVIRAGGVKLGDGKLDTLSKFGEVKWRSME</sequence>
<evidence type="ECO:0000256" key="1">
    <source>
        <dbReference type="ARBA" id="ARBA00004173"/>
    </source>
</evidence>
<organism evidence="9 10">
    <name type="scientific">Chaetomium strumarium</name>
    <dbReference type="NCBI Taxonomy" id="1170767"/>
    <lineage>
        <taxon>Eukaryota</taxon>
        <taxon>Fungi</taxon>
        <taxon>Dikarya</taxon>
        <taxon>Ascomycota</taxon>
        <taxon>Pezizomycotina</taxon>
        <taxon>Sordariomycetes</taxon>
        <taxon>Sordariomycetidae</taxon>
        <taxon>Sordariales</taxon>
        <taxon>Chaetomiaceae</taxon>
        <taxon>Chaetomium</taxon>
    </lineage>
</organism>
<comment type="function">
    <text evidence="7">Component of the mitochondrial ribosome (mitoribosome), a dedicated translation machinery responsible for the synthesis of mitochondrial genome-encoded proteins, including at least some of the essential transmembrane subunits of the mitochondrial respiratory chain. The mitoribosomes are attached to the mitochondrial inner membrane and translation products are cotranslationally integrated into the membrane.</text>
</comment>
<feature type="compositionally biased region" description="Low complexity" evidence="8">
    <location>
        <begin position="895"/>
        <end position="909"/>
    </location>
</feature>
<dbReference type="Gene3D" id="3.30.70.60">
    <property type="match status" value="1"/>
</dbReference>
<dbReference type="InterPro" id="IPR014717">
    <property type="entry name" value="Transl_elong_EF1B/ribsomal_bS6"/>
</dbReference>
<dbReference type="NCBIfam" id="TIGR00166">
    <property type="entry name" value="S6"/>
    <property type="match status" value="1"/>
</dbReference>
<feature type="region of interest" description="Disordered" evidence="8">
    <location>
        <begin position="567"/>
        <end position="664"/>
    </location>
</feature>
<dbReference type="CDD" id="cd15465">
    <property type="entry name" value="bS6_mito"/>
    <property type="match status" value="1"/>
</dbReference>
<feature type="compositionally biased region" description="Basic residues" evidence="8">
    <location>
        <begin position="872"/>
        <end position="881"/>
    </location>
</feature>
<dbReference type="RefSeq" id="XP_062717595.1">
    <property type="nucleotide sequence ID" value="XM_062866467.1"/>
</dbReference>
<dbReference type="PANTHER" id="PTHR21011:SF1">
    <property type="entry name" value="SMALL RIBOSOMAL SUBUNIT PROTEIN BS6M"/>
    <property type="match status" value="1"/>
</dbReference>
<feature type="compositionally biased region" description="Polar residues" evidence="8">
    <location>
        <begin position="570"/>
        <end position="593"/>
    </location>
</feature>
<keyword evidence="4" id="KW-0496">Mitochondrion</keyword>
<evidence type="ECO:0000256" key="4">
    <source>
        <dbReference type="ARBA" id="ARBA00023128"/>
    </source>
</evidence>
<comment type="similarity">
    <text evidence="2">Belongs to the bacterial ribosomal protein bS6 family.</text>
</comment>
<evidence type="ECO:0000256" key="2">
    <source>
        <dbReference type="ARBA" id="ARBA00009512"/>
    </source>
</evidence>
<keyword evidence="5" id="KW-0687">Ribonucleoprotein</keyword>
<evidence type="ECO:0000256" key="7">
    <source>
        <dbReference type="ARBA" id="ARBA00037226"/>
    </source>
</evidence>
<feature type="region of interest" description="Disordered" evidence="8">
    <location>
        <begin position="841"/>
        <end position="968"/>
    </location>
</feature>
<dbReference type="GO" id="GO:0005763">
    <property type="term" value="C:mitochondrial small ribosomal subunit"/>
    <property type="evidence" value="ECO:0007669"/>
    <property type="project" value="TreeGrafter"/>
</dbReference>
<feature type="compositionally biased region" description="Polar residues" evidence="8">
    <location>
        <begin position="281"/>
        <end position="291"/>
    </location>
</feature>
<dbReference type="Proteomes" id="UP001273166">
    <property type="component" value="Unassembled WGS sequence"/>
</dbReference>
<comment type="caution">
    <text evidence="9">The sequence shown here is derived from an EMBL/GenBank/DDBJ whole genome shotgun (WGS) entry which is preliminary data.</text>
</comment>
<dbReference type="GO" id="GO:0006412">
    <property type="term" value="P:translation"/>
    <property type="evidence" value="ECO:0007669"/>
    <property type="project" value="InterPro"/>
</dbReference>
<evidence type="ECO:0000256" key="6">
    <source>
        <dbReference type="ARBA" id="ARBA00035170"/>
    </source>
</evidence>
<dbReference type="InterPro" id="IPR035980">
    <property type="entry name" value="Ribosomal_bS6_sf"/>
</dbReference>
<dbReference type="InterPro" id="IPR000529">
    <property type="entry name" value="Ribosomal_bS6"/>
</dbReference>
<evidence type="ECO:0000256" key="5">
    <source>
        <dbReference type="ARBA" id="ARBA00023274"/>
    </source>
</evidence>
<feature type="compositionally biased region" description="Polar residues" evidence="8">
    <location>
        <begin position="600"/>
        <end position="612"/>
    </location>
</feature>
<comment type="subcellular location">
    <subcellularLocation>
        <location evidence="1">Mitochondrion</location>
    </subcellularLocation>
</comment>
<feature type="compositionally biased region" description="Polar residues" evidence="8">
    <location>
        <begin position="327"/>
        <end position="342"/>
    </location>
</feature>
<feature type="compositionally biased region" description="Basic and acidic residues" evidence="8">
    <location>
        <begin position="188"/>
        <end position="198"/>
    </location>
</feature>
<accession>A0AAJ0GKY9</accession>
<reference evidence="9" key="2">
    <citation type="submission" date="2023-06" db="EMBL/GenBank/DDBJ databases">
        <authorList>
            <consortium name="Lawrence Berkeley National Laboratory"/>
            <person name="Mondo S.J."/>
            <person name="Hensen N."/>
            <person name="Bonometti L."/>
            <person name="Westerberg I."/>
            <person name="Brannstrom I.O."/>
            <person name="Guillou S."/>
            <person name="Cros-Aarteil S."/>
            <person name="Calhoun S."/>
            <person name="Haridas S."/>
            <person name="Kuo A."/>
            <person name="Pangilinan J."/>
            <person name="Riley R."/>
            <person name="Labutti K."/>
            <person name="Andreopoulos B."/>
            <person name="Lipzen A."/>
            <person name="Chen C."/>
            <person name="Yanf M."/>
            <person name="Daum C."/>
            <person name="Ng V."/>
            <person name="Clum A."/>
            <person name="Steindorff A."/>
            <person name="Ohm R."/>
            <person name="Martin F."/>
            <person name="Silar P."/>
            <person name="Natvig D."/>
            <person name="Lalanne C."/>
            <person name="Gautier V."/>
            <person name="Ament-Velasquez S.L."/>
            <person name="Kruys A."/>
            <person name="Hutchinson M.I."/>
            <person name="Powell A.J."/>
            <person name="Barry K."/>
            <person name="Miller A.N."/>
            <person name="Grigoriev I.V."/>
            <person name="Debuchy R."/>
            <person name="Gladieux P."/>
            <person name="Thoren M.H."/>
            <person name="Johannesson H."/>
        </authorList>
    </citation>
    <scope>NUCLEOTIDE SEQUENCE</scope>
    <source>
        <strain evidence="9">CBS 333.67</strain>
    </source>
</reference>
<dbReference type="AlphaFoldDB" id="A0AAJ0GKY9"/>
<feature type="compositionally biased region" description="Polar residues" evidence="8">
    <location>
        <begin position="204"/>
        <end position="216"/>
    </location>
</feature>
<dbReference type="GO" id="GO:0070181">
    <property type="term" value="F:small ribosomal subunit rRNA binding"/>
    <property type="evidence" value="ECO:0007669"/>
    <property type="project" value="TreeGrafter"/>
</dbReference>
<dbReference type="Pfam" id="PF12511">
    <property type="entry name" value="DUF3716"/>
    <property type="match status" value="1"/>
</dbReference>
<feature type="compositionally biased region" description="Acidic residues" evidence="8">
    <location>
        <begin position="167"/>
        <end position="187"/>
    </location>
</feature>
<feature type="compositionally biased region" description="Basic and acidic residues" evidence="8">
    <location>
        <begin position="139"/>
        <end position="154"/>
    </location>
</feature>
<dbReference type="GeneID" id="87885296"/>
<feature type="compositionally biased region" description="Basic and acidic residues" evidence="8">
    <location>
        <begin position="359"/>
        <end position="368"/>
    </location>
</feature>
<feature type="region of interest" description="Disordered" evidence="8">
    <location>
        <begin position="124"/>
        <end position="368"/>
    </location>
</feature>
<dbReference type="FunFam" id="3.30.70.60:FF:000007">
    <property type="entry name" value="37S ribosomal protein Mrp17"/>
    <property type="match status" value="1"/>
</dbReference>
<dbReference type="GO" id="GO:0003735">
    <property type="term" value="F:structural constituent of ribosome"/>
    <property type="evidence" value="ECO:0007669"/>
    <property type="project" value="InterPro"/>
</dbReference>
<keyword evidence="3" id="KW-0689">Ribosomal protein</keyword>
<dbReference type="InterPro" id="IPR022190">
    <property type="entry name" value="DUF3716"/>
</dbReference>
<dbReference type="SUPFAM" id="SSF54995">
    <property type="entry name" value="Ribosomal protein S6"/>
    <property type="match status" value="1"/>
</dbReference>
<evidence type="ECO:0000313" key="10">
    <source>
        <dbReference type="Proteomes" id="UP001273166"/>
    </source>
</evidence>
<protein>
    <recommendedName>
        <fullName evidence="6">Small ribosomal subunit protein bS6m</fullName>
    </recommendedName>
</protein>
<keyword evidence="10" id="KW-1185">Reference proteome</keyword>
<dbReference type="Pfam" id="PF01250">
    <property type="entry name" value="Ribosomal_S6"/>
    <property type="match status" value="1"/>
</dbReference>
<evidence type="ECO:0000313" key="9">
    <source>
        <dbReference type="EMBL" id="KAK3301815.1"/>
    </source>
</evidence>
<feature type="compositionally biased region" description="Polar residues" evidence="8">
    <location>
        <begin position="921"/>
        <end position="932"/>
    </location>
</feature>
<dbReference type="PANTHER" id="PTHR21011">
    <property type="entry name" value="MITOCHONDRIAL 28S RIBOSOMAL PROTEIN S6"/>
    <property type="match status" value="1"/>
</dbReference>
<name>A0AAJ0GKY9_9PEZI</name>
<dbReference type="EMBL" id="JAUDZG010000008">
    <property type="protein sequence ID" value="KAK3301815.1"/>
    <property type="molecule type" value="Genomic_DNA"/>
</dbReference>